<dbReference type="PANTHER" id="PTHR11138">
    <property type="entry name" value="METHIONYL-TRNA FORMYLTRANSFERASE"/>
    <property type="match status" value="1"/>
</dbReference>
<dbReference type="FunFam" id="3.40.50.12230:FF:000001">
    <property type="entry name" value="Methionyl-tRNA formyltransferase"/>
    <property type="match status" value="1"/>
</dbReference>
<protein>
    <recommendedName>
        <fullName evidence="2 5">Methionyl-tRNA formyltransferase</fullName>
        <ecNumber evidence="2 5">2.1.2.9</ecNumber>
    </recommendedName>
</protein>
<dbReference type="GO" id="GO:0005829">
    <property type="term" value="C:cytosol"/>
    <property type="evidence" value="ECO:0007669"/>
    <property type="project" value="TreeGrafter"/>
</dbReference>
<dbReference type="InterPro" id="IPR002376">
    <property type="entry name" value="Formyl_transf_N"/>
</dbReference>
<dbReference type="NCBIfam" id="TIGR00460">
    <property type="entry name" value="fmt"/>
    <property type="match status" value="1"/>
</dbReference>
<dbReference type="InterPro" id="IPR036477">
    <property type="entry name" value="Formyl_transf_N_sf"/>
</dbReference>
<evidence type="ECO:0000256" key="3">
    <source>
        <dbReference type="ARBA" id="ARBA00022679"/>
    </source>
</evidence>
<dbReference type="Gene3D" id="3.40.50.12230">
    <property type="match status" value="1"/>
</dbReference>
<evidence type="ECO:0000256" key="1">
    <source>
        <dbReference type="ARBA" id="ARBA00010699"/>
    </source>
</evidence>
<evidence type="ECO:0000256" key="2">
    <source>
        <dbReference type="ARBA" id="ARBA00012261"/>
    </source>
</evidence>
<dbReference type="PANTHER" id="PTHR11138:SF5">
    <property type="entry name" value="METHIONYL-TRNA FORMYLTRANSFERASE, MITOCHONDRIAL"/>
    <property type="match status" value="1"/>
</dbReference>
<evidence type="ECO:0000313" key="10">
    <source>
        <dbReference type="Proteomes" id="UP000265962"/>
    </source>
</evidence>
<feature type="domain" description="Formyl transferase C-terminal" evidence="8">
    <location>
        <begin position="204"/>
        <end position="304"/>
    </location>
</feature>
<name>A0A375HZB3_9ACTN</name>
<dbReference type="AlphaFoldDB" id="A0A375HZB3"/>
<feature type="region of interest" description="Disordered" evidence="6">
    <location>
        <begin position="296"/>
        <end position="323"/>
    </location>
</feature>
<keyword evidence="10" id="KW-1185">Reference proteome</keyword>
<evidence type="ECO:0000256" key="4">
    <source>
        <dbReference type="ARBA" id="ARBA00022917"/>
    </source>
</evidence>
<keyword evidence="4 5" id="KW-0648">Protein biosynthesis</keyword>
<evidence type="ECO:0000256" key="5">
    <source>
        <dbReference type="HAMAP-Rule" id="MF_00182"/>
    </source>
</evidence>
<sequence>MRIVFAGTPEAAVPSLRALAGSGHDVVAVLTRPDASAGRGKRLTPSPVAVAAQELGIEVLKPAHPRDAEFVERLSRLAPDVCAVVAYGALVPENVLAIPEHGWVNLHFSLLPAWRGAAPVQRALMNGDTVTGVTTFRLVPELDAGPVHRQLRVPVADDETAGELLDRLARIGADVLVDTMADIEAGLPAVEQDDEAVTLAPKVEVGDARLDWSAPAEQLVRVIRGTSPHPGAWTLFEGRRFKVLAARVDDPAAPGPHPGDLGPGRIEADPRHLWAGTGDGVLELVRVQGFGKKAMSGADWARGTRPAPGARFDDAADDGQDRR</sequence>
<dbReference type="Pfam" id="PF02911">
    <property type="entry name" value="Formyl_trans_C"/>
    <property type="match status" value="1"/>
</dbReference>
<dbReference type="EC" id="2.1.2.9" evidence="2 5"/>
<proteinExistence type="inferred from homology"/>
<dbReference type="SUPFAM" id="SSF50486">
    <property type="entry name" value="FMT C-terminal domain-like"/>
    <property type="match status" value="1"/>
</dbReference>
<dbReference type="EMBL" id="OMOH01000001">
    <property type="protein sequence ID" value="SPF67090.1"/>
    <property type="molecule type" value="Genomic_DNA"/>
</dbReference>
<dbReference type="InterPro" id="IPR005793">
    <property type="entry name" value="Formyl_trans_C"/>
</dbReference>
<feature type="compositionally biased region" description="Basic and acidic residues" evidence="6">
    <location>
        <begin position="311"/>
        <end position="323"/>
    </location>
</feature>
<accession>A0A375HZB3</accession>
<feature type="binding site" evidence="5">
    <location>
        <begin position="109"/>
        <end position="112"/>
    </location>
    <ligand>
        <name>(6S)-5,6,7,8-tetrahydrofolate</name>
        <dbReference type="ChEBI" id="CHEBI:57453"/>
    </ligand>
</feature>
<dbReference type="Pfam" id="PF00551">
    <property type="entry name" value="Formyl_trans_N"/>
    <property type="match status" value="1"/>
</dbReference>
<dbReference type="GO" id="GO:0004479">
    <property type="term" value="F:methionyl-tRNA formyltransferase activity"/>
    <property type="evidence" value="ECO:0007669"/>
    <property type="project" value="UniProtKB-UniRule"/>
</dbReference>
<organism evidence="9 10">
    <name type="scientific">Propionibacterium ruminifibrarum</name>
    <dbReference type="NCBI Taxonomy" id="1962131"/>
    <lineage>
        <taxon>Bacteria</taxon>
        <taxon>Bacillati</taxon>
        <taxon>Actinomycetota</taxon>
        <taxon>Actinomycetes</taxon>
        <taxon>Propionibacteriales</taxon>
        <taxon>Propionibacteriaceae</taxon>
        <taxon>Propionibacterium</taxon>
    </lineage>
</organism>
<evidence type="ECO:0000313" key="9">
    <source>
        <dbReference type="EMBL" id="SPF67090.1"/>
    </source>
</evidence>
<dbReference type="CDD" id="cd08646">
    <property type="entry name" value="FMT_core_Met-tRNA-FMT_N"/>
    <property type="match status" value="1"/>
</dbReference>
<dbReference type="InterPro" id="IPR005794">
    <property type="entry name" value="Fmt"/>
</dbReference>
<feature type="domain" description="Formyl transferase N-terminal" evidence="7">
    <location>
        <begin position="1"/>
        <end position="179"/>
    </location>
</feature>
<evidence type="ECO:0000256" key="6">
    <source>
        <dbReference type="SAM" id="MobiDB-lite"/>
    </source>
</evidence>
<dbReference type="SUPFAM" id="SSF53328">
    <property type="entry name" value="Formyltransferase"/>
    <property type="match status" value="1"/>
</dbReference>
<dbReference type="InterPro" id="IPR041711">
    <property type="entry name" value="Met-tRNA-FMT_N"/>
</dbReference>
<comment type="catalytic activity">
    <reaction evidence="5">
        <text>L-methionyl-tRNA(fMet) + (6R)-10-formyltetrahydrofolate = N-formyl-L-methionyl-tRNA(fMet) + (6S)-5,6,7,8-tetrahydrofolate + H(+)</text>
        <dbReference type="Rhea" id="RHEA:24380"/>
        <dbReference type="Rhea" id="RHEA-COMP:9952"/>
        <dbReference type="Rhea" id="RHEA-COMP:9953"/>
        <dbReference type="ChEBI" id="CHEBI:15378"/>
        <dbReference type="ChEBI" id="CHEBI:57453"/>
        <dbReference type="ChEBI" id="CHEBI:78530"/>
        <dbReference type="ChEBI" id="CHEBI:78844"/>
        <dbReference type="ChEBI" id="CHEBI:195366"/>
        <dbReference type="EC" id="2.1.2.9"/>
    </reaction>
</comment>
<dbReference type="HAMAP" id="MF_00182">
    <property type="entry name" value="Formyl_trans"/>
    <property type="match status" value="1"/>
</dbReference>
<gene>
    <name evidence="5" type="primary">fmt</name>
    <name evidence="9" type="ORF">PROPJV5_0100</name>
</gene>
<dbReference type="OrthoDB" id="9802815at2"/>
<evidence type="ECO:0000259" key="8">
    <source>
        <dbReference type="Pfam" id="PF02911"/>
    </source>
</evidence>
<dbReference type="CDD" id="cd08704">
    <property type="entry name" value="Met_tRNA_FMT_C"/>
    <property type="match status" value="1"/>
</dbReference>
<reference evidence="10" key="1">
    <citation type="submission" date="2018-02" db="EMBL/GenBank/DDBJ databases">
        <authorList>
            <person name="Hornung B."/>
        </authorList>
    </citation>
    <scope>NUCLEOTIDE SEQUENCE [LARGE SCALE GENOMIC DNA]</scope>
</reference>
<dbReference type="InterPro" id="IPR044135">
    <property type="entry name" value="Met-tRNA-FMT_C"/>
</dbReference>
<evidence type="ECO:0000259" key="7">
    <source>
        <dbReference type="Pfam" id="PF00551"/>
    </source>
</evidence>
<keyword evidence="3 5" id="KW-0808">Transferase</keyword>
<comment type="similarity">
    <text evidence="1 5">Belongs to the Fmt family.</text>
</comment>
<dbReference type="InterPro" id="IPR011034">
    <property type="entry name" value="Formyl_transferase-like_C_sf"/>
</dbReference>
<comment type="function">
    <text evidence="5">Attaches a formyl group to the free amino group of methionyl-tRNA(fMet). The formyl group appears to play a dual role in the initiator identity of N-formylmethionyl-tRNA by promoting its recognition by IF2 and preventing the misappropriation of this tRNA by the elongation apparatus.</text>
</comment>
<dbReference type="RefSeq" id="WP_119714395.1">
    <property type="nucleotide sequence ID" value="NZ_OMOH01000001.1"/>
</dbReference>
<dbReference type="Proteomes" id="UP000265962">
    <property type="component" value="Unassembled WGS sequence"/>
</dbReference>